<dbReference type="InterPro" id="IPR002073">
    <property type="entry name" value="PDEase_catalytic_dom"/>
</dbReference>
<feature type="domain" description="PDEase" evidence="4">
    <location>
        <begin position="175"/>
        <end position="571"/>
    </location>
</feature>
<keyword evidence="1 3" id="KW-0479">Metal-binding</keyword>
<dbReference type="Proteomes" id="UP001338582">
    <property type="component" value="Chromosome 1"/>
</dbReference>
<dbReference type="GeneID" id="88172201"/>
<dbReference type="Gene3D" id="1.10.1300.10">
    <property type="entry name" value="3'5'-cyclic nucleotide phosphodiesterase, catalytic domain"/>
    <property type="match status" value="1"/>
</dbReference>
<dbReference type="SUPFAM" id="SSF109604">
    <property type="entry name" value="HD-domain/PDEase-like"/>
    <property type="match status" value="1"/>
</dbReference>
<evidence type="ECO:0000256" key="1">
    <source>
        <dbReference type="ARBA" id="ARBA00022723"/>
    </source>
</evidence>
<dbReference type="EC" id="3.1.4.-" evidence="3"/>
<dbReference type="RefSeq" id="XP_062876269.1">
    <property type="nucleotide sequence ID" value="XM_063020199.1"/>
</dbReference>
<dbReference type="AlphaFoldDB" id="A0AAX4H5Y3"/>
<dbReference type="GO" id="GO:0004114">
    <property type="term" value="F:3',5'-cyclic-nucleotide phosphodiesterase activity"/>
    <property type="evidence" value="ECO:0007669"/>
    <property type="project" value="InterPro"/>
</dbReference>
<evidence type="ECO:0000313" key="5">
    <source>
        <dbReference type="EMBL" id="WPK23884.1"/>
    </source>
</evidence>
<dbReference type="Pfam" id="PF00233">
    <property type="entry name" value="PDEase_I"/>
    <property type="match status" value="1"/>
</dbReference>
<dbReference type="GO" id="GO:0046872">
    <property type="term" value="F:metal ion binding"/>
    <property type="evidence" value="ECO:0007669"/>
    <property type="project" value="UniProtKB-KW"/>
</dbReference>
<dbReference type="InterPro" id="IPR003607">
    <property type="entry name" value="HD/PDEase_dom"/>
</dbReference>
<evidence type="ECO:0000259" key="4">
    <source>
        <dbReference type="PROSITE" id="PS51845"/>
    </source>
</evidence>
<evidence type="ECO:0000256" key="3">
    <source>
        <dbReference type="RuleBase" id="RU363067"/>
    </source>
</evidence>
<dbReference type="PROSITE" id="PS51845">
    <property type="entry name" value="PDEASE_I_2"/>
    <property type="match status" value="1"/>
</dbReference>
<comment type="similarity">
    <text evidence="3">Belongs to the cyclic nucleotide phosphodiesterase family.</text>
</comment>
<dbReference type="PANTHER" id="PTHR11347">
    <property type="entry name" value="CYCLIC NUCLEOTIDE PHOSPHODIESTERASE"/>
    <property type="match status" value="1"/>
</dbReference>
<dbReference type="InterPro" id="IPR023174">
    <property type="entry name" value="PDEase_CS"/>
</dbReference>
<dbReference type="KEGG" id="asau:88172201"/>
<protein>
    <recommendedName>
        <fullName evidence="3">Phosphodiesterase</fullName>
        <ecNumber evidence="3">3.1.4.-</ecNumber>
    </recommendedName>
</protein>
<organism evidence="5 6">
    <name type="scientific">Australozyma saopauloensis</name>
    <dbReference type="NCBI Taxonomy" id="291208"/>
    <lineage>
        <taxon>Eukaryota</taxon>
        <taxon>Fungi</taxon>
        <taxon>Dikarya</taxon>
        <taxon>Ascomycota</taxon>
        <taxon>Saccharomycotina</taxon>
        <taxon>Pichiomycetes</taxon>
        <taxon>Metschnikowiaceae</taxon>
        <taxon>Australozyma</taxon>
    </lineage>
</organism>
<reference evidence="5 6" key="1">
    <citation type="submission" date="2023-10" db="EMBL/GenBank/DDBJ databases">
        <title>Draft Genome Sequence of Candida saopaulonensis from a very Premature Infant with Sepsis.</title>
        <authorList>
            <person name="Ning Y."/>
            <person name="Dai R."/>
            <person name="Xiao M."/>
            <person name="Xu Y."/>
            <person name="Yan Q."/>
            <person name="Zhang L."/>
        </authorList>
    </citation>
    <scope>NUCLEOTIDE SEQUENCE [LARGE SCALE GENOMIC DNA]</scope>
    <source>
        <strain evidence="5 6">19XY460</strain>
    </source>
</reference>
<evidence type="ECO:0000256" key="2">
    <source>
        <dbReference type="ARBA" id="ARBA00022801"/>
    </source>
</evidence>
<evidence type="ECO:0000313" key="6">
    <source>
        <dbReference type="Proteomes" id="UP001338582"/>
    </source>
</evidence>
<dbReference type="GO" id="GO:0007165">
    <property type="term" value="P:signal transduction"/>
    <property type="evidence" value="ECO:0007669"/>
    <property type="project" value="InterPro"/>
</dbReference>
<accession>A0AAX4H5Y3</accession>
<dbReference type="PROSITE" id="PS00126">
    <property type="entry name" value="PDEASE_I_1"/>
    <property type="match status" value="1"/>
</dbReference>
<dbReference type="EMBL" id="CP138894">
    <property type="protein sequence ID" value="WPK23884.1"/>
    <property type="molecule type" value="Genomic_DNA"/>
</dbReference>
<gene>
    <name evidence="5" type="ORF">PUMCH_001134</name>
</gene>
<dbReference type="CDD" id="cd00077">
    <property type="entry name" value="HDc"/>
    <property type="match status" value="1"/>
</dbReference>
<dbReference type="SMART" id="SM00471">
    <property type="entry name" value="HDc"/>
    <property type="match status" value="1"/>
</dbReference>
<keyword evidence="2 3" id="KW-0378">Hydrolase</keyword>
<comment type="cofactor">
    <cofactor evidence="3">
        <name>a divalent metal cation</name>
        <dbReference type="ChEBI" id="CHEBI:60240"/>
    </cofactor>
    <text evidence="3">Binds 2 divalent metal cations per subunit. Site 1 may preferentially bind zinc ions, while site 2 has a preference for magnesium and/or manganese ions.</text>
</comment>
<dbReference type="InterPro" id="IPR036971">
    <property type="entry name" value="PDEase_catalytic_dom_sf"/>
</dbReference>
<name>A0AAX4H5Y3_9ASCO</name>
<proteinExistence type="inferred from homology"/>
<keyword evidence="6" id="KW-1185">Reference proteome</keyword>
<sequence length="572" mass="64089">MARVFLISSSHSFTLHRSLHACSVRHLTSFTPLVRALFKCGNSEKDVSEATVVIIDSETPGPEDDEFENLSYDEKALLLKYFFSHTNIIVIPSLALTDLKLVTQLEAAIKSVGSVIGTRLSRVAAWTGTGDIRINDTFTSDDPCHLVSAIIPTMACALNLTCTISGSTEATVRKLRLQLVKNIDFKLLLSVNSDAHISKLCHSVGHWAFPAHELSNDDLVYCVYLMLDFAIKYVESHGTPAELYVPSANETLALAFMTRDTYKSGNPFHNFRHAVDVLQACFYYLVRLKCLPPFEQFELDPKADETQIFDGKKSLHPSCMLQRSTCTGSEDGDFVPLLTPMQSLGLLVAALGHDVGHPGVTNAFMIKHSAPTSQIYNDRSVLELYHSAIFTNKILSISWPSLLECKLDKDSNLNIKQLIIGSILATDMAEHFEYIHKLKDELLVLTSEQKVQLICSLLIKCADISNVTRPLRVSSHWALILSREFDEVDKLEKRILVKDTMTFDVEYPQLPFTLDAILECNPYIHKGQLFFINTFAEGLFSSILDHFGELKYTSDIIKENKAFWQARAEKLG</sequence>